<dbReference type="InterPro" id="IPR003593">
    <property type="entry name" value="AAA+_ATPase"/>
</dbReference>
<dbReference type="PIRSF" id="PIRSF001174">
    <property type="entry name" value="Lon_proteas"/>
    <property type="match status" value="1"/>
</dbReference>
<protein>
    <recommendedName>
        <fullName evidence="9">Lon protease homolog 2, peroxisomal</fullName>
        <ecNumber evidence="9">3.4.21.-</ecNumber>
    </recommendedName>
    <alternativeName>
        <fullName evidence="9">Lon protease-like protein 2</fullName>
        <shortName evidence="9">Lon protease 2</shortName>
    </alternativeName>
    <alternativeName>
        <fullName evidence="9">Peroxisomal Lon protease</fullName>
    </alternativeName>
</protein>
<dbReference type="InterPro" id="IPR003111">
    <property type="entry name" value="Lon_prtase_N"/>
</dbReference>
<dbReference type="GO" id="GO:0004252">
    <property type="term" value="F:serine-type endopeptidase activity"/>
    <property type="evidence" value="ECO:0007669"/>
    <property type="project" value="UniProtKB-UniRule"/>
</dbReference>
<evidence type="ECO:0000256" key="8">
    <source>
        <dbReference type="ARBA" id="ARBA00046919"/>
    </source>
</evidence>
<evidence type="ECO:0000256" key="7">
    <source>
        <dbReference type="ARBA" id="ARBA00023140"/>
    </source>
</evidence>
<feature type="binding site" evidence="9 12">
    <location>
        <begin position="334"/>
        <end position="341"/>
    </location>
    <ligand>
        <name>ATP</name>
        <dbReference type="ChEBI" id="CHEBI:30616"/>
    </ligand>
</feature>
<dbReference type="InterPro" id="IPR020568">
    <property type="entry name" value="Ribosomal_Su5_D2-typ_SF"/>
</dbReference>
<dbReference type="GO" id="GO:0006515">
    <property type="term" value="P:protein quality control for misfolded or incompletely synthesized proteins"/>
    <property type="evidence" value="ECO:0007669"/>
    <property type="project" value="UniProtKB-UniRule"/>
</dbReference>
<dbReference type="InterPro" id="IPR008269">
    <property type="entry name" value="Lon_proteolytic"/>
</dbReference>
<proteinExistence type="inferred from homology"/>
<dbReference type="PROSITE" id="PS51787">
    <property type="entry name" value="LON_N"/>
    <property type="match status" value="1"/>
</dbReference>
<reference evidence="17" key="1">
    <citation type="submission" date="2025-08" db="UniProtKB">
        <authorList>
            <consortium name="Ensembl"/>
        </authorList>
    </citation>
    <scope>IDENTIFICATION</scope>
</reference>
<evidence type="ECO:0000259" key="16">
    <source>
        <dbReference type="PROSITE" id="PS51787"/>
    </source>
</evidence>
<evidence type="ECO:0000256" key="11">
    <source>
        <dbReference type="PIRSR" id="PIRSR001174-1"/>
    </source>
</evidence>
<name>A0A2K5I519_COLAP</name>
<dbReference type="NCBIfam" id="TIGR00763">
    <property type="entry name" value="lon"/>
    <property type="match status" value="1"/>
</dbReference>
<keyword evidence="5 9" id="KW-0720">Serine protease</keyword>
<dbReference type="GO" id="GO:0004176">
    <property type="term" value="F:ATP-dependent peptidase activity"/>
    <property type="evidence" value="ECO:0007669"/>
    <property type="project" value="UniProtKB-UniRule"/>
</dbReference>
<dbReference type="FunFam" id="3.30.230.10:FF:000019">
    <property type="entry name" value="Lon protease homolog 2, peroxisomal"/>
    <property type="match status" value="1"/>
</dbReference>
<keyword evidence="3 9" id="KW-0547">Nucleotide-binding</keyword>
<dbReference type="PROSITE" id="PS01046">
    <property type="entry name" value="LON_SER"/>
    <property type="match status" value="1"/>
</dbReference>
<keyword evidence="6 9" id="KW-0067">ATP-binding</keyword>
<dbReference type="InterPro" id="IPR027065">
    <property type="entry name" value="Lon_Prtase"/>
</dbReference>
<dbReference type="EC" id="3.4.21.-" evidence="9"/>
<feature type="domain" description="Lon N-terminal" evidence="16">
    <location>
        <begin position="1"/>
        <end position="181"/>
    </location>
</feature>
<reference evidence="17" key="2">
    <citation type="submission" date="2025-09" db="UniProtKB">
        <authorList>
            <consortium name="Ensembl"/>
        </authorList>
    </citation>
    <scope>IDENTIFICATION</scope>
</reference>
<dbReference type="Gene3D" id="1.20.5.5270">
    <property type="match status" value="1"/>
</dbReference>
<dbReference type="Pfam" id="PF05362">
    <property type="entry name" value="Lon_C"/>
    <property type="match status" value="1"/>
</dbReference>
<dbReference type="AlphaFoldDB" id="A0A2K5I519"/>
<evidence type="ECO:0000256" key="9">
    <source>
        <dbReference type="HAMAP-Rule" id="MF_03121"/>
    </source>
</evidence>
<dbReference type="Gene3D" id="2.30.130.40">
    <property type="entry name" value="LON domain-like"/>
    <property type="match status" value="1"/>
</dbReference>
<dbReference type="PROSITE" id="PS51786">
    <property type="entry name" value="LON_PROTEOLYTIC"/>
    <property type="match status" value="1"/>
</dbReference>
<dbReference type="PRINTS" id="PR00830">
    <property type="entry name" value="ENDOLAPTASE"/>
</dbReference>
<dbReference type="SUPFAM" id="SSF88697">
    <property type="entry name" value="PUA domain-like"/>
    <property type="match status" value="1"/>
</dbReference>
<accession>A0A2K5I519</accession>
<evidence type="ECO:0000256" key="5">
    <source>
        <dbReference type="ARBA" id="ARBA00022825"/>
    </source>
</evidence>
<dbReference type="InterPro" id="IPR015947">
    <property type="entry name" value="PUA-like_sf"/>
</dbReference>
<dbReference type="InterPro" id="IPR008268">
    <property type="entry name" value="Peptidase_S16_AS"/>
</dbReference>
<comment type="function">
    <text evidence="9">ATP-dependent serine protease that mediates the selective degradation of misfolded and unassembled polypeptides in the peroxisomal matrix. Necessary for type 2 peroxisome targeting signal (PTS2)-containing protein processing and facilitates peroxisome matrix protein import. May indirectly regulate peroxisomal fatty acid beta-oxidation through degradation of the self-processed forms of TYSND1.</text>
</comment>
<dbReference type="Ensembl" id="ENSCANT00000034551.1">
    <property type="protein sequence ID" value="ENSCANP00000011651.1"/>
    <property type="gene ID" value="ENSCANG00000029209.1"/>
</dbReference>
<dbReference type="Proteomes" id="UP000233080">
    <property type="component" value="Unassembled WGS sequence"/>
</dbReference>
<dbReference type="GO" id="GO:0016485">
    <property type="term" value="P:protein processing"/>
    <property type="evidence" value="ECO:0007669"/>
    <property type="project" value="UniProtKB-UniRule"/>
</dbReference>
<feature type="active site" evidence="9 11">
    <location>
        <position position="745"/>
    </location>
</feature>
<dbReference type="Gene3D" id="3.30.230.10">
    <property type="match status" value="1"/>
</dbReference>
<dbReference type="Pfam" id="PF02190">
    <property type="entry name" value="LON_substr_bdg"/>
    <property type="match status" value="1"/>
</dbReference>
<dbReference type="Pfam" id="PF00004">
    <property type="entry name" value="AAA"/>
    <property type="match status" value="1"/>
</dbReference>
<dbReference type="InterPro" id="IPR027501">
    <property type="entry name" value="Lonp2_euk"/>
</dbReference>
<evidence type="ECO:0000256" key="14">
    <source>
        <dbReference type="RuleBase" id="RU000591"/>
    </source>
</evidence>
<dbReference type="GO" id="GO:0016558">
    <property type="term" value="P:protein import into peroxisome matrix"/>
    <property type="evidence" value="ECO:0007669"/>
    <property type="project" value="UniProtKB-UniRule"/>
</dbReference>
<evidence type="ECO:0000313" key="17">
    <source>
        <dbReference type="Ensembl" id="ENSCANP00000011651.1"/>
    </source>
</evidence>
<dbReference type="FunFam" id="1.20.5.5270:FF:000003">
    <property type="entry name" value="Lon protease homolog 2, peroxisomal"/>
    <property type="match status" value="1"/>
</dbReference>
<comment type="subunit">
    <text evidence="8">Interacts with PEX5. Interacts with TYSND1. May interact with enzymes involved in beta-oxidation of fatty acids, including ACOX1/AOX.</text>
</comment>
<comment type="similarity">
    <text evidence="9 10 13 14">Belongs to the peptidase S16 family.</text>
</comment>
<dbReference type="HAMAP" id="MF_03121">
    <property type="entry name" value="lonp2_euk"/>
    <property type="match status" value="1"/>
</dbReference>
<dbReference type="STRING" id="336983.ENSCANP00000011651"/>
<evidence type="ECO:0000256" key="13">
    <source>
        <dbReference type="PROSITE-ProRule" id="PRU01122"/>
    </source>
</evidence>
<dbReference type="FunFam" id="1.10.8.60:FF:000046">
    <property type="entry name" value="Lon protease homolog 2, peroxisomal"/>
    <property type="match status" value="1"/>
</dbReference>
<evidence type="ECO:0000256" key="2">
    <source>
        <dbReference type="ARBA" id="ARBA00022670"/>
    </source>
</evidence>
<dbReference type="InterPro" id="IPR046336">
    <property type="entry name" value="Lon_prtase_N_sf"/>
</dbReference>
<dbReference type="SUPFAM" id="SSF54211">
    <property type="entry name" value="Ribosomal protein S5 domain 2-like"/>
    <property type="match status" value="1"/>
</dbReference>
<evidence type="ECO:0000256" key="4">
    <source>
        <dbReference type="ARBA" id="ARBA00022801"/>
    </source>
</evidence>
<dbReference type="GO" id="GO:0005524">
    <property type="term" value="F:ATP binding"/>
    <property type="evidence" value="ECO:0007669"/>
    <property type="project" value="UniProtKB-UniRule"/>
</dbReference>
<dbReference type="PANTHER" id="PTHR10046">
    <property type="entry name" value="ATP DEPENDENT LON PROTEASE FAMILY MEMBER"/>
    <property type="match status" value="1"/>
</dbReference>
<dbReference type="InterPro" id="IPR027417">
    <property type="entry name" value="P-loop_NTPase"/>
</dbReference>
<evidence type="ECO:0000313" key="18">
    <source>
        <dbReference type="Proteomes" id="UP000233080"/>
    </source>
</evidence>
<dbReference type="CDD" id="cd19500">
    <property type="entry name" value="RecA-like_Lon"/>
    <property type="match status" value="1"/>
</dbReference>
<dbReference type="FunFam" id="3.40.50.300:FF:000382">
    <property type="entry name" value="Lon protease homolog 2, peroxisomal"/>
    <property type="match status" value="1"/>
</dbReference>
<dbReference type="Gene3D" id="3.40.50.300">
    <property type="entry name" value="P-loop containing nucleotide triphosphate hydrolases"/>
    <property type="match status" value="1"/>
</dbReference>
<keyword evidence="4 9" id="KW-0378">Hydrolase</keyword>
<keyword evidence="7 9" id="KW-0576">Peroxisome</keyword>
<dbReference type="OMA" id="EYFLHQQ"/>
<dbReference type="Gene3D" id="1.10.8.60">
    <property type="match status" value="1"/>
</dbReference>
<dbReference type="GO" id="GO:0005782">
    <property type="term" value="C:peroxisomal matrix"/>
    <property type="evidence" value="ECO:0007669"/>
    <property type="project" value="UniProtKB-SubCell"/>
</dbReference>
<keyword evidence="18" id="KW-1185">Reference proteome</keyword>
<dbReference type="InterPro" id="IPR004815">
    <property type="entry name" value="Lon_bac/euk-typ"/>
</dbReference>
<evidence type="ECO:0000256" key="6">
    <source>
        <dbReference type="ARBA" id="ARBA00022840"/>
    </source>
</evidence>
<evidence type="ECO:0000256" key="12">
    <source>
        <dbReference type="PIRSR" id="PIRSR001174-2"/>
    </source>
</evidence>
<dbReference type="Pfam" id="PF22667">
    <property type="entry name" value="Lon_lid"/>
    <property type="match status" value="1"/>
</dbReference>
<organism evidence="17 18">
    <name type="scientific">Colobus angolensis palliatus</name>
    <name type="common">Peters' Angolan colobus</name>
    <dbReference type="NCBI Taxonomy" id="336983"/>
    <lineage>
        <taxon>Eukaryota</taxon>
        <taxon>Metazoa</taxon>
        <taxon>Chordata</taxon>
        <taxon>Craniata</taxon>
        <taxon>Vertebrata</taxon>
        <taxon>Euteleostomi</taxon>
        <taxon>Mammalia</taxon>
        <taxon>Eutheria</taxon>
        <taxon>Euarchontoglires</taxon>
        <taxon>Primates</taxon>
        <taxon>Haplorrhini</taxon>
        <taxon>Catarrhini</taxon>
        <taxon>Cercopithecidae</taxon>
        <taxon>Colobinae</taxon>
        <taxon>Colobus</taxon>
    </lineage>
</organism>
<evidence type="ECO:0000259" key="15">
    <source>
        <dbReference type="PROSITE" id="PS51786"/>
    </source>
</evidence>
<feature type="active site" evidence="9 11">
    <location>
        <position position="702"/>
    </location>
</feature>
<feature type="domain" description="Lon proteolytic" evidence="15">
    <location>
        <begin position="610"/>
        <end position="796"/>
    </location>
</feature>
<dbReference type="SUPFAM" id="SSF52540">
    <property type="entry name" value="P-loop containing nucleoside triphosphate hydrolases"/>
    <property type="match status" value="1"/>
</dbReference>
<dbReference type="GO" id="GO:0016887">
    <property type="term" value="F:ATP hydrolysis activity"/>
    <property type="evidence" value="ECO:0007669"/>
    <property type="project" value="UniProtKB-UniRule"/>
</dbReference>
<sequence length="811" mass="90485">WGSSFLSVDVLYTNRTVSSFSLVQTLMNIICNELWFKIGTAALAVQVVGSNWPKPHYTLLITGLCRFQIVQVLKEKPYPIAEVEQLDRLEEFPSTCKMREELGELSEQFYKYAVQLVEMLDMSVPAVAKLRRLLDSLPREALPDILTSIIRTSNKEKLQILDAVSLEERFKMTIPLLVRQIEGLKLLQKTRKPKQDDDKRVIAIRPIRRITHISGTLEDEDEDEDNDDIVMLEKKIQTSSMPEQAHKVCVKEIKRLKKMPQSMPEYALTRNYLELMVELPWNKSTTDRLDIRAARILLDNDHYAMEKLKKRVLEYLAVRQLKNNLKGPILCFVGPPGVGKTSVGRSVAKTLGREFHRIALGGVCDQSDIRGHRRTYVGSMPGRIINGLKTVGVNNPVFLLDEVDKLGKSLQGDPAAALLEVLDPEQNHNFTDHYLNVAFDLSQVLFIATANTTATIPAALLDRMEIIQVPGYTQEEKIEIAHRHLIPKQLEQHGLTPQQIQIPQVTTLDIITRYTREAGVRSLDRKLGAICRAVAVKVAEGQHKDAKLDRSDVTEREGCREHILEDEKPESISDTTDLALPPEMPILIDFHALKDILGPPMYEMEVSQRLSQPGVAIGLAWTPLGGEIMFVEASRMDGEGQLTLTGQLGDVMKESAHLAISWLRSNAKKYQLTNAFGSFDLLDNTDIHLHFPAGAVTKDGPSAGVTIVTCLASLFSGRLVRSDVAMTGEITLRGLVLPVGGIKDKVLAAHRAGLKQVIIPRRNEKDLEGIPGNVRQDLSFVTASCLDEVLNAAFDGGFTVKTRPGLLNSKL</sequence>
<dbReference type="InterPro" id="IPR054594">
    <property type="entry name" value="Lon_lid"/>
</dbReference>
<comment type="subcellular location">
    <subcellularLocation>
        <location evidence="1 9">Peroxisome matrix</location>
    </subcellularLocation>
</comment>
<evidence type="ECO:0000256" key="10">
    <source>
        <dbReference type="PIRNR" id="PIRNR001174"/>
    </source>
</evidence>
<dbReference type="InterPro" id="IPR014721">
    <property type="entry name" value="Ribsml_uS5_D2-typ_fold_subgr"/>
</dbReference>
<dbReference type="InterPro" id="IPR003959">
    <property type="entry name" value="ATPase_AAA_core"/>
</dbReference>
<evidence type="ECO:0000256" key="3">
    <source>
        <dbReference type="ARBA" id="ARBA00022741"/>
    </source>
</evidence>
<dbReference type="SMART" id="SM00382">
    <property type="entry name" value="AAA"/>
    <property type="match status" value="1"/>
</dbReference>
<dbReference type="SMART" id="SM00464">
    <property type="entry name" value="LON"/>
    <property type="match status" value="1"/>
</dbReference>
<feature type="short sequence motif" description="Microbody targeting signal" evidence="9">
    <location>
        <begin position="809"/>
        <end position="811"/>
    </location>
</feature>
<gene>
    <name evidence="9" type="primary">LONP2</name>
</gene>
<evidence type="ECO:0000256" key="1">
    <source>
        <dbReference type="ARBA" id="ARBA00004253"/>
    </source>
</evidence>
<keyword evidence="2 9" id="KW-0645">Protease</keyword>